<dbReference type="Proteomes" id="UP000653644">
    <property type="component" value="Unassembled WGS sequence"/>
</dbReference>
<evidence type="ECO:0008006" key="5">
    <source>
        <dbReference type="Google" id="ProtNLM"/>
    </source>
</evidence>
<reference evidence="4" key="1">
    <citation type="journal article" date="2019" name="Int. J. Syst. Evol. Microbiol.">
        <title>The Global Catalogue of Microorganisms (GCM) 10K type strain sequencing project: providing services to taxonomists for standard genome sequencing and annotation.</title>
        <authorList>
            <consortium name="The Broad Institute Genomics Platform"/>
            <consortium name="The Broad Institute Genome Sequencing Center for Infectious Disease"/>
            <person name="Wu L."/>
            <person name="Ma J."/>
        </authorList>
    </citation>
    <scope>NUCLEOTIDE SEQUENCE [LARGE SCALE GENOMIC DNA]</scope>
    <source>
        <strain evidence="4">JCM 4733</strain>
    </source>
</reference>
<evidence type="ECO:0000256" key="2">
    <source>
        <dbReference type="SAM" id="Phobius"/>
    </source>
</evidence>
<sequence>MPRVTTVDAMGRRDDLGGGPLHAHADGPDGSGEVTNDLEWTRDVRSAARCAGVLLVLLFLIDWGSGRIAPWRAALWCALAGLLFVVLYPARFSAGGNWLASRRLLRVHRVRTDLLVSVRCLDGISQRLLLRDALGGRVQIDPEVLVRNPRLWARLDEGARKAAGEGLLLCGATALQRIARRVDREAARAVFEASGLE</sequence>
<feature type="transmembrane region" description="Helical" evidence="2">
    <location>
        <begin position="47"/>
        <end position="65"/>
    </location>
</feature>
<keyword evidence="2" id="KW-0812">Transmembrane</keyword>
<keyword evidence="4" id="KW-1185">Reference proteome</keyword>
<name>A0ABQ3D7R4_9ACTN</name>
<keyword evidence="2" id="KW-1133">Transmembrane helix</keyword>
<gene>
    <name evidence="3" type="ORF">GCM10010345_79450</name>
</gene>
<evidence type="ECO:0000313" key="4">
    <source>
        <dbReference type="Proteomes" id="UP000653644"/>
    </source>
</evidence>
<evidence type="ECO:0000256" key="1">
    <source>
        <dbReference type="SAM" id="MobiDB-lite"/>
    </source>
</evidence>
<feature type="region of interest" description="Disordered" evidence="1">
    <location>
        <begin position="1"/>
        <end position="33"/>
    </location>
</feature>
<accession>A0ABQ3D7R4</accession>
<protein>
    <recommendedName>
        <fullName evidence="5">PH domain-containing protein</fullName>
    </recommendedName>
</protein>
<organism evidence="3 4">
    <name type="scientific">Streptomyces canarius</name>
    <dbReference type="NCBI Taxonomy" id="285453"/>
    <lineage>
        <taxon>Bacteria</taxon>
        <taxon>Bacillati</taxon>
        <taxon>Actinomycetota</taxon>
        <taxon>Actinomycetes</taxon>
        <taxon>Kitasatosporales</taxon>
        <taxon>Streptomycetaceae</taxon>
        <taxon>Streptomyces</taxon>
    </lineage>
</organism>
<dbReference type="EMBL" id="BMVN01000049">
    <property type="protein sequence ID" value="GHA63393.1"/>
    <property type="molecule type" value="Genomic_DNA"/>
</dbReference>
<feature type="transmembrane region" description="Helical" evidence="2">
    <location>
        <begin position="71"/>
        <end position="90"/>
    </location>
</feature>
<keyword evidence="2" id="KW-0472">Membrane</keyword>
<proteinExistence type="predicted"/>
<evidence type="ECO:0000313" key="3">
    <source>
        <dbReference type="EMBL" id="GHA63393.1"/>
    </source>
</evidence>
<comment type="caution">
    <text evidence="3">The sequence shown here is derived from an EMBL/GenBank/DDBJ whole genome shotgun (WGS) entry which is preliminary data.</text>
</comment>